<gene>
    <name evidence="2" type="ORF">LEA_02486</name>
</gene>
<dbReference type="Pfam" id="PF01930">
    <property type="entry name" value="Cas_Cas4"/>
    <property type="match status" value="1"/>
</dbReference>
<organism evidence="2">
    <name type="scientific">human gut metagenome</name>
    <dbReference type="NCBI Taxonomy" id="408170"/>
    <lineage>
        <taxon>unclassified sequences</taxon>
        <taxon>metagenomes</taxon>
        <taxon>organismal metagenomes</taxon>
    </lineage>
</organism>
<protein>
    <submittedName>
        <fullName evidence="2">Exonuclease</fullName>
    </submittedName>
</protein>
<evidence type="ECO:0000313" key="2">
    <source>
        <dbReference type="EMBL" id="EKC79390.1"/>
    </source>
</evidence>
<dbReference type="InterPro" id="IPR022765">
    <property type="entry name" value="Dna2/Cas4_DUF83"/>
</dbReference>
<dbReference type="Gene3D" id="3.90.320.10">
    <property type="match status" value="1"/>
</dbReference>
<keyword evidence="2" id="KW-0269">Exonuclease</keyword>
<name>K1UMN5_9ZZZZ</name>
<accession>K1UMN5</accession>
<feature type="domain" description="DUF83" evidence="1">
    <location>
        <begin position="5"/>
        <end position="63"/>
    </location>
</feature>
<keyword evidence="2" id="KW-0540">Nuclease</keyword>
<feature type="non-terminal residue" evidence="2">
    <location>
        <position position="1"/>
    </location>
</feature>
<dbReference type="InterPro" id="IPR011604">
    <property type="entry name" value="PDDEXK-like_dom_sf"/>
</dbReference>
<keyword evidence="2" id="KW-0378">Hydrolase</keyword>
<dbReference type="GO" id="GO:0004527">
    <property type="term" value="F:exonuclease activity"/>
    <property type="evidence" value="ECO:0007669"/>
    <property type="project" value="UniProtKB-KW"/>
</dbReference>
<dbReference type="AlphaFoldDB" id="K1UMN5"/>
<dbReference type="EMBL" id="AJWY01001720">
    <property type="protein sequence ID" value="EKC79390.1"/>
    <property type="molecule type" value="Genomic_DNA"/>
</dbReference>
<comment type="caution">
    <text evidence="2">The sequence shown here is derived from an EMBL/GenBank/DDBJ whole genome shotgun (WGS) entry which is preliminary data.</text>
</comment>
<reference evidence="2" key="1">
    <citation type="journal article" date="2013" name="Environ. Microbiol.">
        <title>Microbiota from the distal guts of lean and obese adolescents exhibit partial functional redundancy besides clear differences in community structure.</title>
        <authorList>
            <person name="Ferrer M."/>
            <person name="Ruiz A."/>
            <person name="Lanza F."/>
            <person name="Haange S.B."/>
            <person name="Oberbach A."/>
            <person name="Till H."/>
            <person name="Bargiela R."/>
            <person name="Campoy C."/>
            <person name="Segura M.T."/>
            <person name="Richter M."/>
            <person name="von Bergen M."/>
            <person name="Seifert J."/>
            <person name="Suarez A."/>
        </authorList>
    </citation>
    <scope>NUCLEOTIDE SEQUENCE</scope>
</reference>
<sequence>HIPYGALYYDEVKHRETISISESLRNTTIQCARQMHEVFKSGILPKANKQHHCKNCSLVNLCMPEMSDCTLVSTYLNKNLYEDIT</sequence>
<evidence type="ECO:0000259" key="1">
    <source>
        <dbReference type="Pfam" id="PF01930"/>
    </source>
</evidence>
<proteinExistence type="predicted"/>